<comment type="similarity">
    <text evidence="1 5">Belongs to the pseudouridine synthase RluA family.</text>
</comment>
<dbReference type="SUPFAM" id="SSF55174">
    <property type="entry name" value="Alpha-L RNA-binding motif"/>
    <property type="match status" value="1"/>
</dbReference>
<feature type="active site" evidence="3">
    <location>
        <position position="144"/>
    </location>
</feature>
<dbReference type="CDD" id="cd02869">
    <property type="entry name" value="PseudoU_synth_RluA_like"/>
    <property type="match status" value="1"/>
</dbReference>
<name>A0A1F7WFS7_9BACT</name>
<dbReference type="PANTHER" id="PTHR21600:SF44">
    <property type="entry name" value="RIBOSOMAL LARGE SUBUNIT PSEUDOURIDINE SYNTHASE D"/>
    <property type="match status" value="1"/>
</dbReference>
<evidence type="ECO:0000256" key="3">
    <source>
        <dbReference type="PIRSR" id="PIRSR606225-1"/>
    </source>
</evidence>
<evidence type="ECO:0000256" key="4">
    <source>
        <dbReference type="PROSITE-ProRule" id="PRU00182"/>
    </source>
</evidence>
<evidence type="ECO:0000259" key="6">
    <source>
        <dbReference type="SMART" id="SM00363"/>
    </source>
</evidence>
<dbReference type="AlphaFoldDB" id="A0A1F7WFS7"/>
<comment type="caution">
    <text evidence="7">The sequence shown here is derived from an EMBL/GenBank/DDBJ whole genome shotgun (WGS) entry which is preliminary data.</text>
</comment>
<evidence type="ECO:0000256" key="5">
    <source>
        <dbReference type="RuleBase" id="RU362028"/>
    </source>
</evidence>
<protein>
    <recommendedName>
        <fullName evidence="5">Pseudouridine synthase</fullName>
        <ecNumber evidence="5">5.4.99.-</ecNumber>
    </recommendedName>
</protein>
<sequence length="317" mass="35219">METQITIEEKDVGKRLDVFLTERDGSISRSAIQKVIKHDLVQLNGRPAKSPHEALRVGDLITFSDEALTANDAPFVLLPRPDIKFEIIYEDDDLIVINKPSGLLVHATVRNEQDTLANALLAHYPPIEKIGESPERPGIMHRLDKDASGLMVVAKTNQAYESLKKSFQTHDVEKEYAVLAIGRPPHDEGTIDLPIGRSTSERRMAARSQPIEGDRPAVTHYSVEEYLPGAALLAVQTETGRTHQIRTHLKSIGCPVAGDKLYGPSKSPLSIGRLFLHARRLAIHHPKDGQRLEFNAPLPKELETFLAGLRKRDNVSL</sequence>
<dbReference type="InterPro" id="IPR002942">
    <property type="entry name" value="S4_RNA-bd"/>
</dbReference>
<dbReference type="Gene3D" id="3.10.290.10">
    <property type="entry name" value="RNA-binding S4 domain"/>
    <property type="match status" value="1"/>
</dbReference>
<dbReference type="EC" id="5.4.99.-" evidence="5"/>
<accession>A0A1F7WFS7</accession>
<evidence type="ECO:0000313" key="8">
    <source>
        <dbReference type="Proteomes" id="UP000176988"/>
    </source>
</evidence>
<dbReference type="Pfam" id="PF01479">
    <property type="entry name" value="S4"/>
    <property type="match status" value="1"/>
</dbReference>
<dbReference type="GO" id="GO:0000455">
    <property type="term" value="P:enzyme-directed rRNA pseudouridine synthesis"/>
    <property type="evidence" value="ECO:0007669"/>
    <property type="project" value="UniProtKB-ARBA"/>
</dbReference>
<dbReference type="InterPro" id="IPR050188">
    <property type="entry name" value="RluA_PseudoU_synthase"/>
</dbReference>
<keyword evidence="2 5" id="KW-0413">Isomerase</keyword>
<comment type="function">
    <text evidence="5">Responsible for synthesis of pseudouridine from uracil.</text>
</comment>
<evidence type="ECO:0000256" key="2">
    <source>
        <dbReference type="ARBA" id="ARBA00023235"/>
    </source>
</evidence>
<reference evidence="7 8" key="1">
    <citation type="journal article" date="2016" name="Nat. Commun.">
        <title>Thousands of microbial genomes shed light on interconnected biogeochemical processes in an aquifer system.</title>
        <authorList>
            <person name="Anantharaman K."/>
            <person name="Brown C.T."/>
            <person name="Hug L.A."/>
            <person name="Sharon I."/>
            <person name="Castelle C.J."/>
            <person name="Probst A.J."/>
            <person name="Thomas B.C."/>
            <person name="Singh A."/>
            <person name="Wilkins M.J."/>
            <person name="Karaoz U."/>
            <person name="Brodie E.L."/>
            <person name="Williams K.H."/>
            <person name="Hubbard S.S."/>
            <person name="Banfield J.F."/>
        </authorList>
    </citation>
    <scope>NUCLEOTIDE SEQUENCE [LARGE SCALE GENOMIC DNA]</scope>
</reference>
<dbReference type="InterPro" id="IPR020103">
    <property type="entry name" value="PsdUridine_synth_cat_dom_sf"/>
</dbReference>
<dbReference type="NCBIfam" id="TIGR00005">
    <property type="entry name" value="rluA_subfam"/>
    <property type="match status" value="1"/>
</dbReference>
<dbReference type="GO" id="GO:0003723">
    <property type="term" value="F:RNA binding"/>
    <property type="evidence" value="ECO:0007669"/>
    <property type="project" value="UniProtKB-KW"/>
</dbReference>
<dbReference type="Proteomes" id="UP000176988">
    <property type="component" value="Unassembled WGS sequence"/>
</dbReference>
<evidence type="ECO:0000313" key="7">
    <source>
        <dbReference type="EMBL" id="OGM01387.1"/>
    </source>
</evidence>
<dbReference type="Pfam" id="PF00849">
    <property type="entry name" value="PseudoU_synth_2"/>
    <property type="match status" value="1"/>
</dbReference>
<dbReference type="CDD" id="cd00165">
    <property type="entry name" value="S4"/>
    <property type="match status" value="1"/>
</dbReference>
<dbReference type="InterPro" id="IPR006145">
    <property type="entry name" value="PsdUridine_synth_RsuA/RluA"/>
</dbReference>
<organism evidence="7 8">
    <name type="scientific">Candidatus Uhrbacteria bacterium RIFOXYC2_FULL_47_19</name>
    <dbReference type="NCBI Taxonomy" id="1802424"/>
    <lineage>
        <taxon>Bacteria</taxon>
        <taxon>Candidatus Uhriibacteriota</taxon>
    </lineage>
</organism>
<dbReference type="SUPFAM" id="SSF55120">
    <property type="entry name" value="Pseudouridine synthase"/>
    <property type="match status" value="1"/>
</dbReference>
<feature type="domain" description="RNA-binding S4" evidence="6">
    <location>
        <begin position="14"/>
        <end position="74"/>
    </location>
</feature>
<dbReference type="GO" id="GO:0120159">
    <property type="term" value="F:rRNA pseudouridine synthase activity"/>
    <property type="evidence" value="ECO:0007669"/>
    <property type="project" value="UniProtKB-ARBA"/>
</dbReference>
<dbReference type="Gene3D" id="3.30.2350.10">
    <property type="entry name" value="Pseudouridine synthase"/>
    <property type="match status" value="1"/>
</dbReference>
<dbReference type="InterPro" id="IPR036986">
    <property type="entry name" value="S4_RNA-bd_sf"/>
</dbReference>
<keyword evidence="4" id="KW-0694">RNA-binding</keyword>
<comment type="catalytic activity">
    <reaction evidence="5">
        <text>a uridine in RNA = a pseudouridine in RNA</text>
        <dbReference type="Rhea" id="RHEA:48348"/>
        <dbReference type="Rhea" id="RHEA-COMP:12068"/>
        <dbReference type="Rhea" id="RHEA-COMP:12069"/>
        <dbReference type="ChEBI" id="CHEBI:65314"/>
        <dbReference type="ChEBI" id="CHEBI:65315"/>
    </reaction>
</comment>
<dbReference type="InterPro" id="IPR006225">
    <property type="entry name" value="PsdUridine_synth_RluC/D"/>
</dbReference>
<dbReference type="SMART" id="SM00363">
    <property type="entry name" value="S4"/>
    <property type="match status" value="1"/>
</dbReference>
<gene>
    <name evidence="7" type="ORF">A2480_02370</name>
</gene>
<evidence type="ECO:0000256" key="1">
    <source>
        <dbReference type="ARBA" id="ARBA00010876"/>
    </source>
</evidence>
<proteinExistence type="inferred from homology"/>
<dbReference type="PROSITE" id="PS50889">
    <property type="entry name" value="S4"/>
    <property type="match status" value="1"/>
</dbReference>
<dbReference type="PANTHER" id="PTHR21600">
    <property type="entry name" value="MITOCHONDRIAL RNA PSEUDOURIDINE SYNTHASE"/>
    <property type="match status" value="1"/>
</dbReference>
<dbReference type="EMBL" id="MGFG01000009">
    <property type="protein sequence ID" value="OGM01387.1"/>
    <property type="molecule type" value="Genomic_DNA"/>
</dbReference>
<dbReference type="STRING" id="1802424.A2480_02370"/>